<dbReference type="SMART" id="SM00506">
    <property type="entry name" value="A1pp"/>
    <property type="match status" value="2"/>
</dbReference>
<accession>A0A8J0U0B3</accession>
<dbReference type="InterPro" id="IPR043472">
    <property type="entry name" value="Macro_dom-like"/>
</dbReference>
<reference evidence="12" key="1">
    <citation type="submission" date="2025-08" db="UniProtKB">
        <authorList>
            <consortium name="RefSeq"/>
        </authorList>
    </citation>
    <scope>IDENTIFICATION</scope>
    <source>
        <strain evidence="12">J_2021</strain>
        <tissue evidence="12">Erythrocytes</tissue>
    </source>
</reference>
<dbReference type="GO" id="GO:0070212">
    <property type="term" value="P:protein poly-ADP-ribosylation"/>
    <property type="evidence" value="ECO:0007669"/>
    <property type="project" value="TreeGrafter"/>
</dbReference>
<dbReference type="Gene3D" id="3.90.228.10">
    <property type="match status" value="1"/>
</dbReference>
<proteinExistence type="inferred from homology"/>
<dbReference type="OrthoDB" id="6133115at2759"/>
<keyword evidence="3 7" id="KW-0808">Transferase</keyword>
<dbReference type="Pfam" id="PF00644">
    <property type="entry name" value="PARP"/>
    <property type="match status" value="1"/>
</dbReference>
<dbReference type="PANTHER" id="PTHR14453">
    <property type="entry name" value="PARP/ZINC FINGER CCCH TYPE DOMAIN CONTAINING PROTEIN"/>
    <property type="match status" value="1"/>
</dbReference>
<dbReference type="GO" id="GO:1990404">
    <property type="term" value="F:NAD+-protein mono-ADP-ribosyltransferase activity"/>
    <property type="evidence" value="ECO:0007669"/>
    <property type="project" value="TreeGrafter"/>
</dbReference>
<organism evidence="11 12">
    <name type="scientific">Xenopus laevis</name>
    <name type="common">African clawed frog</name>
    <dbReference type="NCBI Taxonomy" id="8355"/>
    <lineage>
        <taxon>Eukaryota</taxon>
        <taxon>Metazoa</taxon>
        <taxon>Chordata</taxon>
        <taxon>Craniata</taxon>
        <taxon>Vertebrata</taxon>
        <taxon>Euteleostomi</taxon>
        <taxon>Amphibia</taxon>
        <taxon>Batrachia</taxon>
        <taxon>Anura</taxon>
        <taxon>Pipoidea</taxon>
        <taxon>Pipidae</taxon>
        <taxon>Xenopodinae</taxon>
        <taxon>Xenopus</taxon>
        <taxon>Xenopus</taxon>
    </lineage>
</organism>
<evidence type="ECO:0000259" key="10">
    <source>
        <dbReference type="PROSITE" id="PS51154"/>
    </source>
</evidence>
<evidence type="ECO:0000259" key="9">
    <source>
        <dbReference type="PROSITE" id="PS51059"/>
    </source>
</evidence>
<comment type="subcellular location">
    <subcellularLocation>
        <location evidence="1">Nucleus</location>
    </subcellularLocation>
</comment>
<dbReference type="InterPro" id="IPR002589">
    <property type="entry name" value="Macro_dom"/>
</dbReference>
<feature type="domain" description="Macro" evidence="10">
    <location>
        <begin position="32"/>
        <end position="206"/>
    </location>
</feature>
<evidence type="ECO:0000256" key="3">
    <source>
        <dbReference type="ARBA" id="ARBA00022679"/>
    </source>
</evidence>
<evidence type="ECO:0000256" key="5">
    <source>
        <dbReference type="ARBA" id="ARBA00023242"/>
    </source>
</evidence>
<protein>
    <recommendedName>
        <fullName evidence="7">Poly [ADP-ribose] polymerase</fullName>
        <shortName evidence="7">PARP</shortName>
        <ecNumber evidence="7">2.4.2.-</ecNumber>
    </recommendedName>
</protein>
<evidence type="ECO:0000256" key="8">
    <source>
        <dbReference type="SAM" id="MobiDB-lite"/>
    </source>
</evidence>
<sequence>MHRVGTADTMSFAFLHYFRCFHLHLPNNQRKAIVMSQLVICDVPIQLKQGDITKEVGDAIVNVNNKTLNQNFGVCQAVLAAAGKSVVDECQRLVKKPHGDVVVTEAGNLKCKKIIHVINATQAAKIVASVKEALKECDQHKLETVSFPALGTGAASLDTLTSSDAIFTGIEQYLSESKESCVTQISIVVLTQEAYDQFLLFFQNKISSLQKSDCHLMLCGKYVELIKGDITDQTVVCIINVTNQTLDQSHGVSGAIFSKAGDTVKQECKQNGKLAPNGIAVTSSGNLKCKKIMHLVGPAMLTLIVPFLEQVLQECNKYSFRSIALPAIGTGIAKLDPKKSAEEILKGIRTYFEKVTVSSLLQVYIIAYSDDVFQSFSEVFKSQTPKTEENEEEDEEENKTENEEENETEDEEEYIFQYSSEEEETEDLSLNQMQSVIDTPATWSDMTNKSHITVELKTDSDEHRTIEKDFLTSAGKSTTKVIKIERIQNIKLWRSYSVKRDYVLTLYPNQEIENDLYHGTTTETAKKISLHGFNRSFCGKNAVCYGKGTYFAKDASYSCQEQYAATDRDGYKHVFQAKVITGKWCLGRPAFVEPPSTSSDSDIMYDSVVNDVNNPAIYVIFCDDGAYPEYLITFKQ</sequence>
<dbReference type="GO" id="GO:0010629">
    <property type="term" value="P:negative regulation of gene expression"/>
    <property type="evidence" value="ECO:0000318"/>
    <property type="project" value="GO_Central"/>
</dbReference>
<keyword evidence="2 7" id="KW-0328">Glycosyltransferase</keyword>
<feature type="domain" description="PARP catalytic" evidence="9">
    <location>
        <begin position="439"/>
        <end position="636"/>
    </location>
</feature>
<dbReference type="PROSITE" id="PS51059">
    <property type="entry name" value="PARP_CATALYTIC"/>
    <property type="match status" value="1"/>
</dbReference>
<dbReference type="GO" id="GO:0003714">
    <property type="term" value="F:transcription corepressor activity"/>
    <property type="evidence" value="ECO:0000318"/>
    <property type="project" value="GO_Central"/>
</dbReference>
<dbReference type="PANTHER" id="PTHR14453:SF101">
    <property type="entry name" value="POLY [ADP-RIBOSE] POLYMERASE"/>
    <property type="match status" value="1"/>
</dbReference>
<dbReference type="GeneID" id="108702955"/>
<evidence type="ECO:0000256" key="2">
    <source>
        <dbReference type="ARBA" id="ARBA00022676"/>
    </source>
</evidence>
<dbReference type="AlphaFoldDB" id="A0A8J0U0B3"/>
<evidence type="ECO:0000256" key="4">
    <source>
        <dbReference type="ARBA" id="ARBA00023027"/>
    </source>
</evidence>
<dbReference type="FunFam" id="3.90.228.10:FF:000008">
    <property type="entry name" value="Poly [ADP-ribose] polymerase"/>
    <property type="match status" value="1"/>
</dbReference>
<dbReference type="Proteomes" id="UP000186698">
    <property type="component" value="Chromosome 9_10S"/>
</dbReference>
<feature type="domain" description="Macro" evidence="10">
    <location>
        <begin position="210"/>
        <end position="384"/>
    </location>
</feature>
<evidence type="ECO:0000313" key="11">
    <source>
        <dbReference type="Proteomes" id="UP000186698"/>
    </source>
</evidence>
<dbReference type="GO" id="GO:0003950">
    <property type="term" value="F:NAD+ poly-ADP-ribosyltransferase activity"/>
    <property type="evidence" value="ECO:0000318"/>
    <property type="project" value="GO_Central"/>
</dbReference>
<keyword evidence="4 7" id="KW-0520">NAD</keyword>
<dbReference type="EC" id="2.4.2.-" evidence="7"/>
<feature type="region of interest" description="Disordered" evidence="8">
    <location>
        <begin position="382"/>
        <end position="414"/>
    </location>
</feature>
<dbReference type="RefSeq" id="XP_018094267.2">
    <property type="nucleotide sequence ID" value="XM_018238778.2"/>
</dbReference>
<dbReference type="SUPFAM" id="SSF52949">
    <property type="entry name" value="Macro domain-like"/>
    <property type="match status" value="2"/>
</dbReference>
<feature type="compositionally biased region" description="Acidic residues" evidence="8">
    <location>
        <begin position="389"/>
        <end position="414"/>
    </location>
</feature>
<keyword evidence="11" id="KW-1185">Reference proteome</keyword>
<dbReference type="Pfam" id="PF01661">
    <property type="entry name" value="Macro"/>
    <property type="match status" value="2"/>
</dbReference>
<evidence type="ECO:0000256" key="6">
    <source>
        <dbReference type="ARBA" id="ARBA00024347"/>
    </source>
</evidence>
<dbReference type="GO" id="GO:0005737">
    <property type="term" value="C:cytoplasm"/>
    <property type="evidence" value="ECO:0000318"/>
    <property type="project" value="GO_Central"/>
</dbReference>
<keyword evidence="5" id="KW-0539">Nucleus</keyword>
<evidence type="ECO:0000313" key="12">
    <source>
        <dbReference type="RefSeq" id="XP_018094267.2"/>
    </source>
</evidence>
<dbReference type="PROSITE" id="PS51154">
    <property type="entry name" value="MACRO"/>
    <property type="match status" value="2"/>
</dbReference>
<dbReference type="GO" id="GO:0005634">
    <property type="term" value="C:nucleus"/>
    <property type="evidence" value="ECO:0000318"/>
    <property type="project" value="GO_Central"/>
</dbReference>
<comment type="similarity">
    <text evidence="6">Belongs to the ARTD/PARP family.</text>
</comment>
<gene>
    <name evidence="12" type="primary">LOC108702955</name>
</gene>
<dbReference type="InterPro" id="IPR012317">
    <property type="entry name" value="Poly(ADP-ribose)pol_cat_dom"/>
</dbReference>
<evidence type="ECO:0000256" key="1">
    <source>
        <dbReference type="ARBA" id="ARBA00004123"/>
    </source>
</evidence>
<name>A0A8J0U0B3_XENLA</name>
<evidence type="ECO:0000256" key="7">
    <source>
        <dbReference type="RuleBase" id="RU362114"/>
    </source>
</evidence>
<dbReference type="KEGG" id="xla:108702955"/>
<dbReference type="Gene3D" id="3.40.220.10">
    <property type="entry name" value="Leucine Aminopeptidase, subunit E, domain 1"/>
    <property type="match status" value="2"/>
</dbReference>
<dbReference type="InterPro" id="IPR052056">
    <property type="entry name" value="Mono-ARTD/PARP"/>
</dbReference>
<dbReference type="CDD" id="cd01439">
    <property type="entry name" value="TCCD_inducible_PARP_like"/>
    <property type="match status" value="1"/>
</dbReference>
<dbReference type="SUPFAM" id="SSF56399">
    <property type="entry name" value="ADP-ribosylation"/>
    <property type="match status" value="1"/>
</dbReference>